<organism evidence="9 10">
    <name type="scientific">Lederbergia citrisecunda</name>
    <dbReference type="NCBI Taxonomy" id="2833583"/>
    <lineage>
        <taxon>Bacteria</taxon>
        <taxon>Bacillati</taxon>
        <taxon>Bacillota</taxon>
        <taxon>Bacilli</taxon>
        <taxon>Bacillales</taxon>
        <taxon>Bacillaceae</taxon>
        <taxon>Lederbergia</taxon>
    </lineage>
</organism>
<keyword evidence="9" id="KW-0966">Cell projection</keyword>
<gene>
    <name evidence="9" type="ORF">KHA93_04745</name>
</gene>
<accession>A0A942TLK2</accession>
<feature type="domain" description="Flagellar hook protein FlgE/F/G-like D1" evidence="8">
    <location>
        <begin position="95"/>
        <end position="178"/>
    </location>
</feature>
<dbReference type="Pfam" id="PF22692">
    <property type="entry name" value="LlgE_F_G_D1"/>
    <property type="match status" value="1"/>
</dbReference>
<evidence type="ECO:0000256" key="5">
    <source>
        <dbReference type="SAM" id="Coils"/>
    </source>
</evidence>
<evidence type="ECO:0000256" key="4">
    <source>
        <dbReference type="RuleBase" id="RU362116"/>
    </source>
</evidence>
<dbReference type="NCBIfam" id="TIGR03506">
    <property type="entry name" value="FlgEFG_subfam"/>
    <property type="match status" value="1"/>
</dbReference>
<evidence type="ECO:0000313" key="9">
    <source>
        <dbReference type="EMBL" id="MBS4198961.1"/>
    </source>
</evidence>
<sequence length="455" mass="48161">MIRSMYSGISGMKNFQTKLDVIGNNIANVNTYGFKKGRVTFKDMVNQTISGASAPTQGRGGTNPKQVGLGSQLASIDTIDTQGSLQTTGRVLDLAIQGDGYLTVAEGTPSGDTFFATSTYYSRAGNLYLNNEGYLVTGTGHYVLATNPENNSLQPIRINGGKIQEIESFSISENGKISFIKSSNQTSIDKARELIGNLAGAAKNLVENPTSKKHLDSLVKLTDELDEMVQAAEKEAQLLKVEADNLVAKAAGGDPRAIAAAADAKNKADAAALEVANIKTFTATLKTSVNDVNTKFTTYQGDKTDANKTAIENAATTALTEANNTSAQITVASDGIADAMDAIDYIHATELGLTKDGDLYTTNFSITVARFSNSGGLQKVGENMYTQTAASGVATYTIPGNDGSGTLVSGSLEMSNVDLSEEFTEMIVAQRGFQANTRIITTSDEILQELVNLKR</sequence>
<dbReference type="GO" id="GO:0071978">
    <property type="term" value="P:bacterial-type flagellum-dependent swarming motility"/>
    <property type="evidence" value="ECO:0007669"/>
    <property type="project" value="TreeGrafter"/>
</dbReference>
<evidence type="ECO:0000313" key="10">
    <source>
        <dbReference type="Proteomes" id="UP000682713"/>
    </source>
</evidence>
<evidence type="ECO:0000256" key="1">
    <source>
        <dbReference type="ARBA" id="ARBA00004117"/>
    </source>
</evidence>
<evidence type="ECO:0000259" key="8">
    <source>
        <dbReference type="Pfam" id="PF22692"/>
    </source>
</evidence>
<dbReference type="InterPro" id="IPR037925">
    <property type="entry name" value="FlgE/F/G-like"/>
</dbReference>
<dbReference type="InterPro" id="IPR010930">
    <property type="entry name" value="Flg_bb/hook_C_dom"/>
</dbReference>
<dbReference type="AlphaFoldDB" id="A0A942TLK2"/>
<comment type="caution">
    <text evidence="9">The sequence shown here is derived from an EMBL/GenBank/DDBJ whole genome shotgun (WGS) entry which is preliminary data.</text>
</comment>
<evidence type="ECO:0000259" key="6">
    <source>
        <dbReference type="Pfam" id="PF00460"/>
    </source>
</evidence>
<feature type="domain" description="Flagellar basal body rod protein N-terminal" evidence="6">
    <location>
        <begin position="5"/>
        <end position="35"/>
    </location>
</feature>
<proteinExistence type="inferred from homology"/>
<evidence type="ECO:0000259" key="7">
    <source>
        <dbReference type="Pfam" id="PF06429"/>
    </source>
</evidence>
<evidence type="ECO:0000256" key="3">
    <source>
        <dbReference type="ARBA" id="ARBA00023143"/>
    </source>
</evidence>
<dbReference type="SUPFAM" id="SSF117143">
    <property type="entry name" value="Flagellar hook protein flgE"/>
    <property type="match status" value="1"/>
</dbReference>
<dbReference type="GO" id="GO:0009425">
    <property type="term" value="C:bacterial-type flagellum basal body"/>
    <property type="evidence" value="ECO:0007669"/>
    <property type="project" value="UniProtKB-SubCell"/>
</dbReference>
<dbReference type="PROSITE" id="PS00588">
    <property type="entry name" value="FLAGELLA_BB_ROD"/>
    <property type="match status" value="1"/>
</dbReference>
<dbReference type="EMBL" id="JAGYPJ010000001">
    <property type="protein sequence ID" value="MBS4198961.1"/>
    <property type="molecule type" value="Genomic_DNA"/>
</dbReference>
<dbReference type="PANTHER" id="PTHR30435">
    <property type="entry name" value="FLAGELLAR PROTEIN"/>
    <property type="match status" value="1"/>
</dbReference>
<evidence type="ECO:0000256" key="2">
    <source>
        <dbReference type="ARBA" id="ARBA00009677"/>
    </source>
</evidence>
<comment type="function">
    <text evidence="4">A flexible structure which links the flagellar filament to the drive apparatus in the basal body.</text>
</comment>
<name>A0A942TLK2_9BACI</name>
<dbReference type="InterPro" id="IPR001444">
    <property type="entry name" value="Flag_bb_rod_N"/>
</dbReference>
<dbReference type="GO" id="GO:0009424">
    <property type="term" value="C:bacterial-type flagellum hook"/>
    <property type="evidence" value="ECO:0007669"/>
    <property type="project" value="TreeGrafter"/>
</dbReference>
<keyword evidence="9" id="KW-0969">Cilium</keyword>
<dbReference type="Pfam" id="PF06429">
    <property type="entry name" value="Flg_bbr_C"/>
    <property type="match status" value="1"/>
</dbReference>
<protein>
    <recommendedName>
        <fullName evidence="4">Flagellar hook protein FlgE</fullName>
    </recommendedName>
</protein>
<dbReference type="Proteomes" id="UP000682713">
    <property type="component" value="Unassembled WGS sequence"/>
</dbReference>
<dbReference type="RefSeq" id="WP_213109677.1">
    <property type="nucleotide sequence ID" value="NZ_JAGYPJ010000001.1"/>
</dbReference>
<dbReference type="Pfam" id="PF00460">
    <property type="entry name" value="Flg_bb_rod"/>
    <property type="match status" value="1"/>
</dbReference>
<dbReference type="GO" id="GO:0005829">
    <property type="term" value="C:cytosol"/>
    <property type="evidence" value="ECO:0007669"/>
    <property type="project" value="TreeGrafter"/>
</dbReference>
<keyword evidence="3 4" id="KW-0975">Bacterial flagellum</keyword>
<dbReference type="InterPro" id="IPR020013">
    <property type="entry name" value="Flagellar_FlgE/F/G"/>
</dbReference>
<comment type="subcellular location">
    <subcellularLocation>
        <location evidence="1 4">Bacterial flagellum basal body</location>
    </subcellularLocation>
</comment>
<keyword evidence="9" id="KW-0282">Flagellum</keyword>
<keyword evidence="10" id="KW-1185">Reference proteome</keyword>
<reference evidence="9 10" key="1">
    <citation type="submission" date="2021-05" db="EMBL/GenBank/DDBJ databases">
        <title>Novel Bacillus species.</title>
        <authorList>
            <person name="Liu G."/>
        </authorList>
    </citation>
    <scope>NUCLEOTIDE SEQUENCE [LARGE SCALE GENOMIC DNA]</scope>
    <source>
        <strain evidence="9 10">FJAT-49732</strain>
    </source>
</reference>
<dbReference type="PANTHER" id="PTHR30435:SF1">
    <property type="entry name" value="FLAGELLAR HOOK PROTEIN FLGE"/>
    <property type="match status" value="1"/>
</dbReference>
<feature type="coiled-coil region" evidence="5">
    <location>
        <begin position="215"/>
        <end position="249"/>
    </location>
</feature>
<comment type="similarity">
    <text evidence="2 4">Belongs to the flagella basal body rod proteins family.</text>
</comment>
<dbReference type="InterPro" id="IPR053967">
    <property type="entry name" value="LlgE_F_G-like_D1"/>
</dbReference>
<feature type="domain" description="Flagellar basal-body/hook protein C-terminal" evidence="7">
    <location>
        <begin position="409"/>
        <end position="453"/>
    </location>
</feature>
<keyword evidence="5" id="KW-0175">Coiled coil</keyword>
<dbReference type="InterPro" id="IPR019776">
    <property type="entry name" value="Flagellar_basal_body_rod_CS"/>
</dbReference>